<dbReference type="InterPro" id="IPR029016">
    <property type="entry name" value="GAF-like_dom_sf"/>
</dbReference>
<dbReference type="SUPFAM" id="SSF52172">
    <property type="entry name" value="CheY-like"/>
    <property type="match status" value="1"/>
</dbReference>
<evidence type="ECO:0000313" key="7">
    <source>
        <dbReference type="EMBL" id="SDF64480.1"/>
    </source>
</evidence>
<keyword evidence="4" id="KW-0804">Transcription</keyword>
<dbReference type="Gene3D" id="3.30.450.40">
    <property type="match status" value="1"/>
</dbReference>
<dbReference type="Pfam" id="PF13185">
    <property type="entry name" value="GAF_2"/>
    <property type="match status" value="1"/>
</dbReference>
<evidence type="ECO:0000256" key="4">
    <source>
        <dbReference type="ARBA" id="ARBA00023163"/>
    </source>
</evidence>
<dbReference type="Pfam" id="PF03861">
    <property type="entry name" value="ANTAR"/>
    <property type="match status" value="1"/>
</dbReference>
<keyword evidence="1" id="KW-0808">Transferase</keyword>
<sequence>MSIDDPSVQRPSVDPRDAFAQLGRISFEDTSMHELLQRVAELSKQVIPGVAEASVSLIADDKPTTPAFTGQLAIDLDESQYARGYGPCLEAAVGQEIREITDARTETRWPEYTPVCVERGSLSSLSVPVPVRENIQAALNLYGRQAHAFDATSQATGREFAAYVAVAVRNMHLYETTREWATNLDAAMRSRAVIEQAKGILMSQRRCDAAEAFSLLAEASQRSNRKLRDIAASLVAGVSGAPAPPGATAGPEPGARPGSWGR</sequence>
<dbReference type="SUPFAM" id="SSF55781">
    <property type="entry name" value="GAF domain-like"/>
    <property type="match status" value="1"/>
</dbReference>
<dbReference type="PIRSF" id="PIRSF036625">
    <property type="entry name" value="GAF_ANTAR"/>
    <property type="match status" value="1"/>
</dbReference>
<dbReference type="InterPro" id="IPR036388">
    <property type="entry name" value="WH-like_DNA-bd_sf"/>
</dbReference>
<dbReference type="SMART" id="SM00065">
    <property type="entry name" value="GAF"/>
    <property type="match status" value="1"/>
</dbReference>
<gene>
    <name evidence="7" type="ORF">SAMN05660662_2891</name>
</gene>
<dbReference type="Gene3D" id="1.10.10.10">
    <property type="entry name" value="Winged helix-like DNA-binding domain superfamily/Winged helix DNA-binding domain"/>
    <property type="match status" value="1"/>
</dbReference>
<dbReference type="InterPro" id="IPR012074">
    <property type="entry name" value="GAF_ANTAR"/>
</dbReference>
<evidence type="ECO:0000256" key="1">
    <source>
        <dbReference type="ARBA" id="ARBA00022679"/>
    </source>
</evidence>
<evidence type="ECO:0000256" key="2">
    <source>
        <dbReference type="ARBA" id="ARBA00022777"/>
    </source>
</evidence>
<feature type="domain" description="ANTAR" evidence="6">
    <location>
        <begin position="174"/>
        <end position="235"/>
    </location>
</feature>
<dbReference type="Proteomes" id="UP000199406">
    <property type="component" value="Unassembled WGS sequence"/>
</dbReference>
<dbReference type="STRING" id="1550231.SAMN05660662_2891"/>
<dbReference type="GO" id="GO:0016301">
    <property type="term" value="F:kinase activity"/>
    <property type="evidence" value="ECO:0007669"/>
    <property type="project" value="UniProtKB-KW"/>
</dbReference>
<organism evidence="7 8">
    <name type="scientific">Blastococcus aurantiacus</name>
    <dbReference type="NCBI Taxonomy" id="1550231"/>
    <lineage>
        <taxon>Bacteria</taxon>
        <taxon>Bacillati</taxon>
        <taxon>Actinomycetota</taxon>
        <taxon>Actinomycetes</taxon>
        <taxon>Geodermatophilales</taxon>
        <taxon>Geodermatophilaceae</taxon>
        <taxon>Blastococcus</taxon>
    </lineage>
</organism>
<keyword evidence="3" id="KW-0805">Transcription regulation</keyword>
<evidence type="ECO:0000256" key="5">
    <source>
        <dbReference type="SAM" id="MobiDB-lite"/>
    </source>
</evidence>
<keyword evidence="2" id="KW-0418">Kinase</keyword>
<protein>
    <submittedName>
        <fullName evidence="7">GAF domain-containing protein</fullName>
    </submittedName>
</protein>
<dbReference type="GO" id="GO:0003723">
    <property type="term" value="F:RNA binding"/>
    <property type="evidence" value="ECO:0007669"/>
    <property type="project" value="InterPro"/>
</dbReference>
<dbReference type="PROSITE" id="PS50921">
    <property type="entry name" value="ANTAR"/>
    <property type="match status" value="1"/>
</dbReference>
<evidence type="ECO:0000313" key="8">
    <source>
        <dbReference type="Proteomes" id="UP000199406"/>
    </source>
</evidence>
<dbReference type="InterPro" id="IPR003018">
    <property type="entry name" value="GAF"/>
</dbReference>
<evidence type="ECO:0000256" key="3">
    <source>
        <dbReference type="ARBA" id="ARBA00023015"/>
    </source>
</evidence>
<dbReference type="InterPro" id="IPR005561">
    <property type="entry name" value="ANTAR"/>
</dbReference>
<dbReference type="EMBL" id="FNBT01000005">
    <property type="protein sequence ID" value="SDF64480.1"/>
    <property type="molecule type" value="Genomic_DNA"/>
</dbReference>
<feature type="region of interest" description="Disordered" evidence="5">
    <location>
        <begin position="239"/>
        <end position="262"/>
    </location>
</feature>
<dbReference type="SMART" id="SM01012">
    <property type="entry name" value="ANTAR"/>
    <property type="match status" value="1"/>
</dbReference>
<name>A0A1G7MTU5_9ACTN</name>
<reference evidence="8" key="1">
    <citation type="submission" date="2016-10" db="EMBL/GenBank/DDBJ databases">
        <authorList>
            <person name="Varghese N."/>
            <person name="Submissions S."/>
        </authorList>
    </citation>
    <scope>NUCLEOTIDE SEQUENCE [LARGE SCALE GENOMIC DNA]</scope>
    <source>
        <strain evidence="8">DSM 44268</strain>
    </source>
</reference>
<dbReference type="AlphaFoldDB" id="A0A1G7MTU5"/>
<evidence type="ECO:0000259" key="6">
    <source>
        <dbReference type="PROSITE" id="PS50921"/>
    </source>
</evidence>
<accession>A0A1G7MTU5</accession>
<keyword evidence="8" id="KW-1185">Reference proteome</keyword>
<dbReference type="InterPro" id="IPR011006">
    <property type="entry name" value="CheY-like_superfamily"/>
</dbReference>
<proteinExistence type="predicted"/>